<protein>
    <submittedName>
        <fullName evidence="2">Uncharacterized protein</fullName>
    </submittedName>
</protein>
<feature type="compositionally biased region" description="Polar residues" evidence="1">
    <location>
        <begin position="30"/>
        <end position="41"/>
    </location>
</feature>
<reference evidence="2 3" key="1">
    <citation type="journal article" date="2023" name="Plants (Basel)">
        <title>Bridging the Gap: Combining Genomics and Transcriptomics Approaches to Understand Stylosanthes scabra, an Orphan Legume from the Brazilian Caatinga.</title>
        <authorList>
            <person name="Ferreira-Neto J.R.C."/>
            <person name="da Silva M.D."/>
            <person name="Binneck E."/>
            <person name="de Melo N.F."/>
            <person name="da Silva R.H."/>
            <person name="de Melo A.L.T.M."/>
            <person name="Pandolfi V."/>
            <person name="Bustamante F.O."/>
            <person name="Brasileiro-Vidal A.C."/>
            <person name="Benko-Iseppon A.M."/>
        </authorList>
    </citation>
    <scope>NUCLEOTIDE SEQUENCE [LARGE SCALE GENOMIC DNA]</scope>
    <source>
        <tissue evidence="2">Leaves</tissue>
    </source>
</reference>
<keyword evidence="3" id="KW-1185">Reference proteome</keyword>
<dbReference type="Proteomes" id="UP001341840">
    <property type="component" value="Unassembled WGS sequence"/>
</dbReference>
<evidence type="ECO:0000313" key="2">
    <source>
        <dbReference type="EMBL" id="MED6195508.1"/>
    </source>
</evidence>
<organism evidence="2 3">
    <name type="scientific">Stylosanthes scabra</name>
    <dbReference type="NCBI Taxonomy" id="79078"/>
    <lineage>
        <taxon>Eukaryota</taxon>
        <taxon>Viridiplantae</taxon>
        <taxon>Streptophyta</taxon>
        <taxon>Embryophyta</taxon>
        <taxon>Tracheophyta</taxon>
        <taxon>Spermatophyta</taxon>
        <taxon>Magnoliopsida</taxon>
        <taxon>eudicotyledons</taxon>
        <taxon>Gunneridae</taxon>
        <taxon>Pentapetalae</taxon>
        <taxon>rosids</taxon>
        <taxon>fabids</taxon>
        <taxon>Fabales</taxon>
        <taxon>Fabaceae</taxon>
        <taxon>Papilionoideae</taxon>
        <taxon>50 kb inversion clade</taxon>
        <taxon>dalbergioids sensu lato</taxon>
        <taxon>Dalbergieae</taxon>
        <taxon>Pterocarpus clade</taxon>
        <taxon>Stylosanthes</taxon>
    </lineage>
</organism>
<gene>
    <name evidence="2" type="ORF">PIB30_038543</name>
</gene>
<comment type="caution">
    <text evidence="2">The sequence shown here is derived from an EMBL/GenBank/DDBJ whole genome shotgun (WGS) entry which is preliminary data.</text>
</comment>
<sequence>MRPNGPNTLYGLLKPFTQNTHTHTLDRNPSRTGQRLGSATNRAAEHEEKKPATATNAERIDEEHQEACQVRRCLTWSFLAETSPRVRTAETTTEKTSRSLLLVQVRWNGERSCKNVLGFVEPKFCCWDDRVVSKVHSGEVITEDDRWMHTSLSEFRKKIRSEEDTVSTRRSSVVRVTCQVRVCKHTSQCSTHGLAMNWLNLLTEYVISGRVTVAYCNPLLLNDTE</sequence>
<accession>A0ABU6XEW0</accession>
<evidence type="ECO:0000256" key="1">
    <source>
        <dbReference type="SAM" id="MobiDB-lite"/>
    </source>
</evidence>
<proteinExistence type="predicted"/>
<evidence type="ECO:0000313" key="3">
    <source>
        <dbReference type="Proteomes" id="UP001341840"/>
    </source>
</evidence>
<feature type="region of interest" description="Disordered" evidence="1">
    <location>
        <begin position="16"/>
        <end position="59"/>
    </location>
</feature>
<name>A0ABU6XEW0_9FABA</name>
<dbReference type="EMBL" id="JASCZI010211648">
    <property type="protein sequence ID" value="MED6195508.1"/>
    <property type="molecule type" value="Genomic_DNA"/>
</dbReference>